<protein>
    <submittedName>
        <fullName evidence="1">Uncharacterized protein</fullName>
    </submittedName>
</protein>
<dbReference type="EMBL" id="SRPY01000245">
    <property type="protein sequence ID" value="KAG5926675.1"/>
    <property type="molecule type" value="Genomic_DNA"/>
</dbReference>
<dbReference type="Proteomes" id="UP000811619">
    <property type="component" value="Unassembled WGS sequence"/>
</dbReference>
<name>A0A8K0J7D0_9HYPO</name>
<dbReference type="AlphaFoldDB" id="A0A8K0J7D0"/>
<proteinExistence type="predicted"/>
<dbReference type="SUPFAM" id="SSF52540">
    <property type="entry name" value="P-loop containing nucleoside triphosphate hydrolases"/>
    <property type="match status" value="1"/>
</dbReference>
<evidence type="ECO:0000313" key="1">
    <source>
        <dbReference type="EMBL" id="KAG5926675.1"/>
    </source>
</evidence>
<dbReference type="OrthoDB" id="25896at2759"/>
<comment type="caution">
    <text evidence="1">The sequence shown here is derived from an EMBL/GenBank/DDBJ whole genome shotgun (WGS) entry which is preliminary data.</text>
</comment>
<dbReference type="InterPro" id="IPR027417">
    <property type="entry name" value="P-loop_NTPase"/>
</dbReference>
<organism evidence="1 2">
    <name type="scientific">Claviceps africana</name>
    <dbReference type="NCBI Taxonomy" id="83212"/>
    <lineage>
        <taxon>Eukaryota</taxon>
        <taxon>Fungi</taxon>
        <taxon>Dikarya</taxon>
        <taxon>Ascomycota</taxon>
        <taxon>Pezizomycotina</taxon>
        <taxon>Sordariomycetes</taxon>
        <taxon>Hypocreomycetidae</taxon>
        <taxon>Hypocreales</taxon>
        <taxon>Clavicipitaceae</taxon>
        <taxon>Claviceps</taxon>
    </lineage>
</organism>
<reference evidence="1" key="1">
    <citation type="journal article" date="2020" name="bioRxiv">
        <title>Whole genome comparisons of ergot fungi reveals the divergence and evolution of species within the genus Claviceps are the result of varying mechanisms driving genome evolution and host range expansion.</title>
        <authorList>
            <person name="Wyka S.A."/>
            <person name="Mondo S.J."/>
            <person name="Liu M."/>
            <person name="Dettman J."/>
            <person name="Nalam V."/>
            <person name="Broders K.D."/>
        </authorList>
    </citation>
    <scope>NUCLEOTIDE SEQUENCE</scope>
    <source>
        <strain evidence="1">CCC 489</strain>
    </source>
</reference>
<sequence length="155" mass="17380">MVWDAIFLCFDVKEKMGLLRILSWFAASGDSRQRRLTLGYQKWQHAVEQDFGASSVPLIYLLGLKKDLRMECSFEDHRLAMEAGLTIGSPSCCVNPREASWHARRIGAERYAECSALTGEGVGSVMDEVGRRALERMMGNEAGQGGVRVVRRRLV</sequence>
<accession>A0A8K0J7D0</accession>
<evidence type="ECO:0000313" key="2">
    <source>
        <dbReference type="Proteomes" id="UP000811619"/>
    </source>
</evidence>
<dbReference type="Gene3D" id="3.40.50.300">
    <property type="entry name" value="P-loop containing nucleotide triphosphate hydrolases"/>
    <property type="match status" value="1"/>
</dbReference>
<gene>
    <name evidence="1" type="ORF">E4U42_003047</name>
</gene>
<keyword evidence="2" id="KW-1185">Reference proteome</keyword>